<accession>A0ABU8XPT0</accession>
<dbReference type="HAMAP" id="MF_00113">
    <property type="entry name" value="QueA"/>
    <property type="match status" value="1"/>
</dbReference>
<comment type="similarity">
    <text evidence="5">Belongs to the QueA family.</text>
</comment>
<comment type="subunit">
    <text evidence="5">Monomer.</text>
</comment>
<proteinExistence type="inferred from homology"/>
<protein>
    <recommendedName>
        <fullName evidence="5">S-adenosylmethionine:tRNA ribosyltransferase-isomerase</fullName>
        <ecNumber evidence="5">2.4.99.17</ecNumber>
    </recommendedName>
    <alternativeName>
        <fullName evidence="5">Queuosine biosynthesis protein QueA</fullName>
    </alternativeName>
</protein>
<dbReference type="NCBIfam" id="NF001140">
    <property type="entry name" value="PRK00147.1"/>
    <property type="match status" value="1"/>
</dbReference>
<keyword evidence="3 5" id="KW-0949">S-adenosyl-L-methionine</keyword>
<comment type="function">
    <text evidence="5">Transfers and isomerizes the ribose moiety from AdoMet to the 7-aminomethyl group of 7-deazaguanine (preQ1-tRNA) to give epoxyqueuosine (oQ-tRNA).</text>
</comment>
<dbReference type="PANTHER" id="PTHR30307">
    <property type="entry name" value="S-ADENOSYLMETHIONINE:TRNA RIBOSYLTRANSFERASE-ISOMERASE"/>
    <property type="match status" value="1"/>
</dbReference>
<name>A0ABU8XPT0_9PROT</name>
<dbReference type="SUPFAM" id="SSF111337">
    <property type="entry name" value="QueA-like"/>
    <property type="match status" value="1"/>
</dbReference>
<keyword evidence="4 5" id="KW-0671">Queuosine biosynthesis</keyword>
<comment type="pathway">
    <text evidence="5">tRNA modification; tRNA-queuosine biosynthesis.</text>
</comment>
<evidence type="ECO:0000256" key="4">
    <source>
        <dbReference type="ARBA" id="ARBA00022785"/>
    </source>
</evidence>
<dbReference type="Pfam" id="PF02547">
    <property type="entry name" value="Queuosine_synth"/>
    <property type="match status" value="1"/>
</dbReference>
<evidence type="ECO:0000256" key="3">
    <source>
        <dbReference type="ARBA" id="ARBA00022691"/>
    </source>
</evidence>
<dbReference type="Gene3D" id="3.40.1780.10">
    <property type="entry name" value="QueA-like"/>
    <property type="match status" value="1"/>
</dbReference>
<comment type="catalytic activity">
    <reaction evidence="5">
        <text>7-aminomethyl-7-carbaguanosine(34) in tRNA + S-adenosyl-L-methionine = epoxyqueuosine(34) in tRNA + adenine + L-methionine + 2 H(+)</text>
        <dbReference type="Rhea" id="RHEA:32155"/>
        <dbReference type="Rhea" id="RHEA-COMP:10342"/>
        <dbReference type="Rhea" id="RHEA-COMP:18582"/>
        <dbReference type="ChEBI" id="CHEBI:15378"/>
        <dbReference type="ChEBI" id="CHEBI:16708"/>
        <dbReference type="ChEBI" id="CHEBI:57844"/>
        <dbReference type="ChEBI" id="CHEBI:59789"/>
        <dbReference type="ChEBI" id="CHEBI:82833"/>
        <dbReference type="ChEBI" id="CHEBI:194443"/>
        <dbReference type="EC" id="2.4.99.17"/>
    </reaction>
</comment>
<comment type="caution">
    <text evidence="6">The sequence shown here is derived from an EMBL/GenBank/DDBJ whole genome shotgun (WGS) entry which is preliminary data.</text>
</comment>
<organism evidence="6 7">
    <name type="scientific">Benzoatithermus flavus</name>
    <dbReference type="NCBI Taxonomy" id="3108223"/>
    <lineage>
        <taxon>Bacteria</taxon>
        <taxon>Pseudomonadati</taxon>
        <taxon>Pseudomonadota</taxon>
        <taxon>Alphaproteobacteria</taxon>
        <taxon>Geminicoccales</taxon>
        <taxon>Geminicoccaceae</taxon>
        <taxon>Benzoatithermus</taxon>
    </lineage>
</organism>
<dbReference type="GO" id="GO:0051075">
    <property type="term" value="F:S-adenosylmethionine:tRNA ribosyltransferase-isomerase activity"/>
    <property type="evidence" value="ECO:0007669"/>
    <property type="project" value="UniProtKB-EC"/>
</dbReference>
<dbReference type="EC" id="2.4.99.17" evidence="5"/>
<keyword evidence="2 5" id="KW-0808">Transferase</keyword>
<evidence type="ECO:0000313" key="6">
    <source>
        <dbReference type="EMBL" id="MEK0082876.1"/>
    </source>
</evidence>
<keyword evidence="7" id="KW-1185">Reference proteome</keyword>
<dbReference type="Proteomes" id="UP001375743">
    <property type="component" value="Unassembled WGS sequence"/>
</dbReference>
<sequence>MRVDLFDFDLPPERIAQEPVEPRDAARLLLVDEGPLREAVVRDLPGLLRPGDLLVLNDTRVLPTRFFGRRGAVPVEVTLVERIDDDAWWALARPGKRLRPGDRVDLAPELTAEVVAKDEEGRVHLRFPLLRGEALLAAMRAHGAMPLPPYIRRPRGGDPRDRALYQTVFARRDGAVAAPTASLHLTEELLARLAAAGIERTFVTLHVGAGTFAPVKAEDTESHRMHAEWCEVPEAAAAAIAAARARGGRIVSVGTTVLRTLESLAAPDGTVRPGSGETRLFITPGYRFRVVDLLLTNFHLPRSTLFMLVCAFSGLERMRAAYAHAIAEGFRFFSYGDACLLTRAHDPA</sequence>
<keyword evidence="1 5" id="KW-0963">Cytoplasm</keyword>
<dbReference type="NCBIfam" id="TIGR00113">
    <property type="entry name" value="queA"/>
    <property type="match status" value="1"/>
</dbReference>
<dbReference type="EMBL" id="JBBLZC010000005">
    <property type="protein sequence ID" value="MEK0082876.1"/>
    <property type="molecule type" value="Genomic_DNA"/>
</dbReference>
<evidence type="ECO:0000256" key="5">
    <source>
        <dbReference type="HAMAP-Rule" id="MF_00113"/>
    </source>
</evidence>
<evidence type="ECO:0000256" key="2">
    <source>
        <dbReference type="ARBA" id="ARBA00022679"/>
    </source>
</evidence>
<dbReference type="InterPro" id="IPR042118">
    <property type="entry name" value="QueA_dom1"/>
</dbReference>
<dbReference type="PANTHER" id="PTHR30307:SF0">
    <property type="entry name" value="S-ADENOSYLMETHIONINE:TRNA RIBOSYLTRANSFERASE-ISOMERASE"/>
    <property type="match status" value="1"/>
</dbReference>
<dbReference type="InterPro" id="IPR036100">
    <property type="entry name" value="QueA_sf"/>
</dbReference>
<dbReference type="RefSeq" id="WP_418158726.1">
    <property type="nucleotide sequence ID" value="NZ_JBBLZC010000005.1"/>
</dbReference>
<evidence type="ECO:0000313" key="7">
    <source>
        <dbReference type="Proteomes" id="UP001375743"/>
    </source>
</evidence>
<dbReference type="InterPro" id="IPR003699">
    <property type="entry name" value="QueA"/>
</dbReference>
<keyword evidence="6" id="KW-0328">Glycosyltransferase</keyword>
<reference evidence="6 7" key="1">
    <citation type="submission" date="2024-01" db="EMBL/GenBank/DDBJ databases">
        <title>Multi-omics insights into the function and evolution of sodium benzoate biodegradation pathways in Benzoatithermus flavus gen. nov., sp. nov. from hot spring.</title>
        <authorList>
            <person name="Hu C.-J."/>
            <person name="Li W.-J."/>
        </authorList>
    </citation>
    <scope>NUCLEOTIDE SEQUENCE [LARGE SCALE GENOMIC DNA]</scope>
    <source>
        <strain evidence="6 7">SYSU G07066</strain>
    </source>
</reference>
<gene>
    <name evidence="5 6" type="primary">queA</name>
    <name evidence="6" type="ORF">U1T56_06925</name>
</gene>
<evidence type="ECO:0000256" key="1">
    <source>
        <dbReference type="ARBA" id="ARBA00022490"/>
    </source>
</evidence>
<dbReference type="Gene3D" id="2.40.10.240">
    <property type="entry name" value="QueA-like"/>
    <property type="match status" value="1"/>
</dbReference>
<dbReference type="InterPro" id="IPR042119">
    <property type="entry name" value="QueA_dom2"/>
</dbReference>
<comment type="subcellular location">
    <subcellularLocation>
        <location evidence="5">Cytoplasm</location>
    </subcellularLocation>
</comment>